<organism evidence="1 2">
    <name type="scientific">Kitasatospora kifunensis</name>
    <name type="common">Streptomyces kifunensis</name>
    <dbReference type="NCBI Taxonomy" id="58351"/>
    <lineage>
        <taxon>Bacteria</taxon>
        <taxon>Bacillati</taxon>
        <taxon>Actinomycetota</taxon>
        <taxon>Actinomycetes</taxon>
        <taxon>Kitasatosporales</taxon>
        <taxon>Streptomycetaceae</taxon>
        <taxon>Kitasatospora</taxon>
    </lineage>
</organism>
<gene>
    <name evidence="1" type="ORF">FHR34_005266</name>
</gene>
<reference evidence="1 2" key="1">
    <citation type="submission" date="2020-08" db="EMBL/GenBank/DDBJ databases">
        <title>Sequencing the genomes of 1000 actinobacteria strains.</title>
        <authorList>
            <person name="Klenk H.-P."/>
        </authorList>
    </citation>
    <scope>NUCLEOTIDE SEQUENCE [LARGE SCALE GENOMIC DNA]</scope>
    <source>
        <strain evidence="1 2">DSM 41654</strain>
    </source>
</reference>
<dbReference type="EMBL" id="JACHJV010000001">
    <property type="protein sequence ID" value="MBB4926273.1"/>
    <property type="molecule type" value="Genomic_DNA"/>
</dbReference>
<dbReference type="AlphaFoldDB" id="A0A7W7R714"/>
<evidence type="ECO:0000313" key="1">
    <source>
        <dbReference type="EMBL" id="MBB4926273.1"/>
    </source>
</evidence>
<dbReference type="RefSeq" id="WP_184939307.1">
    <property type="nucleotide sequence ID" value="NZ_JACHJV010000001.1"/>
</dbReference>
<comment type="caution">
    <text evidence="1">The sequence shown here is derived from an EMBL/GenBank/DDBJ whole genome shotgun (WGS) entry which is preliminary data.</text>
</comment>
<name>A0A7W7R714_KITKI</name>
<dbReference type="Proteomes" id="UP000540506">
    <property type="component" value="Unassembled WGS sequence"/>
</dbReference>
<evidence type="ECO:0000313" key="2">
    <source>
        <dbReference type="Proteomes" id="UP000540506"/>
    </source>
</evidence>
<keyword evidence="2" id="KW-1185">Reference proteome</keyword>
<sequence>MVPIPWAPVKARLPPAAVLLAEASAVPAESTAVAPAEPLFAAGATA</sequence>
<proteinExistence type="predicted"/>
<protein>
    <submittedName>
        <fullName evidence="1">Uncharacterized protein</fullName>
    </submittedName>
</protein>
<accession>A0A7W7R714</accession>